<organism evidence="2 3">
    <name type="scientific">Nocardia pseudobrasiliensis</name>
    <dbReference type="NCBI Taxonomy" id="45979"/>
    <lineage>
        <taxon>Bacteria</taxon>
        <taxon>Bacillati</taxon>
        <taxon>Actinomycetota</taxon>
        <taxon>Actinomycetes</taxon>
        <taxon>Mycobacteriales</taxon>
        <taxon>Nocardiaceae</taxon>
        <taxon>Nocardia</taxon>
    </lineage>
</organism>
<dbReference type="EMBL" id="QQBC01000007">
    <property type="protein sequence ID" value="RDI65042.1"/>
    <property type="molecule type" value="Genomic_DNA"/>
</dbReference>
<comment type="caution">
    <text evidence="2">The sequence shown here is derived from an EMBL/GenBank/DDBJ whole genome shotgun (WGS) entry which is preliminary data.</text>
</comment>
<dbReference type="AlphaFoldDB" id="A0A370I2S2"/>
<keyword evidence="3" id="KW-1185">Reference proteome</keyword>
<name>A0A370I2S2_9NOCA</name>
<reference evidence="2 3" key="1">
    <citation type="submission" date="2018-07" db="EMBL/GenBank/DDBJ databases">
        <title>Genomic Encyclopedia of Type Strains, Phase IV (KMG-IV): sequencing the most valuable type-strain genomes for metagenomic binning, comparative biology and taxonomic classification.</title>
        <authorList>
            <person name="Goeker M."/>
        </authorList>
    </citation>
    <scope>NUCLEOTIDE SEQUENCE [LARGE SCALE GENOMIC DNA]</scope>
    <source>
        <strain evidence="2 3">DSM 44290</strain>
    </source>
</reference>
<evidence type="ECO:0000256" key="1">
    <source>
        <dbReference type="SAM" id="MobiDB-lite"/>
    </source>
</evidence>
<feature type="region of interest" description="Disordered" evidence="1">
    <location>
        <begin position="28"/>
        <end position="50"/>
    </location>
</feature>
<evidence type="ECO:0000313" key="2">
    <source>
        <dbReference type="EMBL" id="RDI65042.1"/>
    </source>
</evidence>
<proteinExistence type="predicted"/>
<accession>A0A370I2S2</accession>
<dbReference type="Proteomes" id="UP000254869">
    <property type="component" value="Unassembled WGS sequence"/>
</dbReference>
<protein>
    <submittedName>
        <fullName evidence="2">Uncharacterized protein</fullName>
    </submittedName>
</protein>
<sequence>MKRSTLALVTVGMILAGAGVVELLGDASSAEMSGPVPHTRSTVPDGLHSP</sequence>
<gene>
    <name evidence="2" type="ORF">DFR76_107420</name>
</gene>
<evidence type="ECO:0000313" key="3">
    <source>
        <dbReference type="Proteomes" id="UP000254869"/>
    </source>
</evidence>
<dbReference type="RefSeq" id="WP_156524917.1">
    <property type="nucleotide sequence ID" value="NZ_QQBC01000007.1"/>
</dbReference>